<dbReference type="AlphaFoldDB" id="A0A8J9VVL7"/>
<evidence type="ECO:0000256" key="1">
    <source>
        <dbReference type="ARBA" id="ARBA00004123"/>
    </source>
</evidence>
<feature type="domain" description="C2H2-type" evidence="10">
    <location>
        <begin position="418"/>
        <end position="438"/>
    </location>
</feature>
<dbReference type="SMART" id="SM00355">
    <property type="entry name" value="ZnF_C2H2"/>
    <property type="match status" value="3"/>
</dbReference>
<keyword evidence="4" id="KW-0863">Zinc-finger</keyword>
<evidence type="ECO:0000313" key="11">
    <source>
        <dbReference type="EMBL" id="CAH0728410.1"/>
    </source>
</evidence>
<evidence type="ECO:0000256" key="9">
    <source>
        <dbReference type="SAM" id="MobiDB-lite"/>
    </source>
</evidence>
<dbReference type="GO" id="GO:0000978">
    <property type="term" value="F:RNA polymerase II cis-regulatory region sequence-specific DNA binding"/>
    <property type="evidence" value="ECO:0007669"/>
    <property type="project" value="TreeGrafter"/>
</dbReference>
<dbReference type="FunFam" id="3.30.160.60:FF:001329">
    <property type="entry name" value="INSM transcriptional repressor 1"/>
    <property type="match status" value="1"/>
</dbReference>
<dbReference type="PROSITE" id="PS00028">
    <property type="entry name" value="ZINC_FINGER_C2H2_1"/>
    <property type="match status" value="2"/>
</dbReference>
<evidence type="ECO:0000313" key="12">
    <source>
        <dbReference type="Proteomes" id="UP000838878"/>
    </source>
</evidence>
<keyword evidence="6" id="KW-0805">Transcription regulation</keyword>
<evidence type="ECO:0000256" key="7">
    <source>
        <dbReference type="ARBA" id="ARBA00023163"/>
    </source>
</evidence>
<dbReference type="InterPro" id="IPR036236">
    <property type="entry name" value="Znf_C2H2_sf"/>
</dbReference>
<dbReference type="Gene3D" id="3.30.160.60">
    <property type="entry name" value="Classic Zinc Finger"/>
    <property type="match status" value="1"/>
</dbReference>
<feature type="compositionally biased region" description="Basic and acidic residues" evidence="9">
    <location>
        <begin position="176"/>
        <end position="195"/>
    </location>
</feature>
<proteinExistence type="predicted"/>
<evidence type="ECO:0000259" key="10">
    <source>
        <dbReference type="PROSITE" id="PS00028"/>
    </source>
</evidence>
<keyword evidence="8" id="KW-0539">Nucleus</keyword>
<feature type="compositionally biased region" description="Pro residues" evidence="9">
    <location>
        <begin position="163"/>
        <end position="172"/>
    </location>
</feature>
<keyword evidence="7" id="KW-0804">Transcription</keyword>
<dbReference type="SUPFAM" id="SSF57667">
    <property type="entry name" value="beta-beta-alpha zinc fingers"/>
    <property type="match status" value="2"/>
</dbReference>
<sequence>MYRICPYNGLIGQLCAVIRAGVLKLWVLLHASSRAAWDRSKVHRGRRVRRVARACAHSSALSWPTFSDFLVKINTDIWDDEFLYSSQTIGCGRLNMEAALPHFHRLATSRFYQHYAAPPVRISSNYLHDLIPQQHPTLLQQYLAYYNEPVVPLDLSLKSTTPITPPCTPPPLQKRKLADEKKNEKPAKIFRHFEETDASNNEESQDKIQKRKCDDDISNDSDSPEAKKLKFTKQFFEELRSCLPNEGDGAKSERSSPDIVEIKDVAERPKKSPKPPQPLKKSKVVRRLMFDEDKTSPVSGTIIRDLAEDETLVVRKGDIDPAFNVVEVTEEAKALIATIENRLGRYICRLCRRLYSDAFALAQHRCSRIVHIEYRCPECDKVFNCPANLASHRRWHKPRVPGATKRREVPTEAGRFACQKCGKLFRRQAYLKKHLLAHEQPDTEPEKEPSAFRQVHVEYPTYQTERIQEGLRDSNFNTFWNKPTLVEPNWEESRTRCPSNCSSEDSRSLDVTGSEDEGGGADGSDG</sequence>
<dbReference type="GO" id="GO:0010564">
    <property type="term" value="P:regulation of cell cycle process"/>
    <property type="evidence" value="ECO:0007669"/>
    <property type="project" value="TreeGrafter"/>
</dbReference>
<comment type="subcellular location">
    <subcellularLocation>
        <location evidence="1">Nucleus</location>
    </subcellularLocation>
</comment>
<dbReference type="PANTHER" id="PTHR15065:SF4">
    <property type="entry name" value="LD18634P"/>
    <property type="match status" value="1"/>
</dbReference>
<organism evidence="11 12">
    <name type="scientific">Brenthis ino</name>
    <name type="common">lesser marbled fritillary</name>
    <dbReference type="NCBI Taxonomy" id="405034"/>
    <lineage>
        <taxon>Eukaryota</taxon>
        <taxon>Metazoa</taxon>
        <taxon>Ecdysozoa</taxon>
        <taxon>Arthropoda</taxon>
        <taxon>Hexapoda</taxon>
        <taxon>Insecta</taxon>
        <taxon>Pterygota</taxon>
        <taxon>Neoptera</taxon>
        <taxon>Endopterygota</taxon>
        <taxon>Lepidoptera</taxon>
        <taxon>Glossata</taxon>
        <taxon>Ditrysia</taxon>
        <taxon>Papilionoidea</taxon>
        <taxon>Nymphalidae</taxon>
        <taxon>Heliconiinae</taxon>
        <taxon>Argynnini</taxon>
        <taxon>Brenthis</taxon>
    </lineage>
</organism>
<name>A0A8J9VVL7_9NEOP</name>
<feature type="compositionally biased region" description="Acidic residues" evidence="9">
    <location>
        <begin position="513"/>
        <end position="526"/>
    </location>
</feature>
<evidence type="ECO:0000256" key="8">
    <source>
        <dbReference type="ARBA" id="ARBA00023242"/>
    </source>
</evidence>
<dbReference type="GO" id="GO:0008270">
    <property type="term" value="F:zinc ion binding"/>
    <property type="evidence" value="ECO:0007669"/>
    <property type="project" value="UniProtKB-KW"/>
</dbReference>
<feature type="region of interest" description="Disordered" evidence="9">
    <location>
        <begin position="161"/>
        <end position="225"/>
    </location>
</feature>
<protein>
    <recommendedName>
        <fullName evidence="10">C2H2-type domain-containing protein</fullName>
    </recommendedName>
</protein>
<accession>A0A8J9VVL7</accession>
<reference evidence="11" key="1">
    <citation type="submission" date="2021-12" db="EMBL/GenBank/DDBJ databases">
        <authorList>
            <person name="Martin H S."/>
        </authorList>
    </citation>
    <scope>NUCLEOTIDE SEQUENCE</scope>
</reference>
<evidence type="ECO:0000256" key="6">
    <source>
        <dbReference type="ARBA" id="ARBA00023015"/>
    </source>
</evidence>
<dbReference type="OrthoDB" id="8953942at2759"/>
<keyword evidence="2" id="KW-0479">Metal-binding</keyword>
<dbReference type="Proteomes" id="UP000838878">
    <property type="component" value="Chromosome 7"/>
</dbReference>
<evidence type="ECO:0000256" key="3">
    <source>
        <dbReference type="ARBA" id="ARBA00022737"/>
    </source>
</evidence>
<evidence type="ECO:0000256" key="2">
    <source>
        <dbReference type="ARBA" id="ARBA00022723"/>
    </source>
</evidence>
<gene>
    <name evidence="11" type="ORF">BINO364_LOCUS13629</name>
</gene>
<dbReference type="GO" id="GO:0001227">
    <property type="term" value="F:DNA-binding transcription repressor activity, RNA polymerase II-specific"/>
    <property type="evidence" value="ECO:0007669"/>
    <property type="project" value="TreeGrafter"/>
</dbReference>
<keyword evidence="5" id="KW-0862">Zinc</keyword>
<evidence type="ECO:0000256" key="5">
    <source>
        <dbReference type="ARBA" id="ARBA00022833"/>
    </source>
</evidence>
<dbReference type="GO" id="GO:0030182">
    <property type="term" value="P:neuron differentiation"/>
    <property type="evidence" value="ECO:0007669"/>
    <property type="project" value="TreeGrafter"/>
</dbReference>
<dbReference type="InterPro" id="IPR013087">
    <property type="entry name" value="Znf_C2H2_type"/>
</dbReference>
<dbReference type="InterPro" id="IPR042972">
    <property type="entry name" value="INSM1/2"/>
</dbReference>
<feature type="compositionally biased region" description="Basic and acidic residues" evidence="9">
    <location>
        <begin position="248"/>
        <end position="270"/>
    </location>
</feature>
<keyword evidence="12" id="KW-1185">Reference proteome</keyword>
<dbReference type="Pfam" id="PF00096">
    <property type="entry name" value="zf-C2H2"/>
    <property type="match status" value="2"/>
</dbReference>
<feature type="region of interest" description="Disordered" evidence="9">
    <location>
        <begin position="243"/>
        <end position="283"/>
    </location>
</feature>
<feature type="compositionally biased region" description="Basic and acidic residues" evidence="9">
    <location>
        <begin position="204"/>
        <end position="215"/>
    </location>
</feature>
<feature type="region of interest" description="Disordered" evidence="9">
    <location>
        <begin position="489"/>
        <end position="526"/>
    </location>
</feature>
<dbReference type="GO" id="GO:0017053">
    <property type="term" value="C:transcription repressor complex"/>
    <property type="evidence" value="ECO:0007669"/>
    <property type="project" value="TreeGrafter"/>
</dbReference>
<keyword evidence="3" id="KW-0677">Repeat</keyword>
<evidence type="ECO:0000256" key="4">
    <source>
        <dbReference type="ARBA" id="ARBA00022771"/>
    </source>
</evidence>
<feature type="domain" description="C2H2-type" evidence="10">
    <location>
        <begin position="376"/>
        <end position="396"/>
    </location>
</feature>
<dbReference type="PANTHER" id="PTHR15065">
    <property type="entry name" value="INSULINOMA-ASSOCIATED 1"/>
    <property type="match status" value="1"/>
</dbReference>
<dbReference type="EMBL" id="OV170227">
    <property type="protein sequence ID" value="CAH0728410.1"/>
    <property type="molecule type" value="Genomic_DNA"/>
</dbReference>
<feature type="non-terminal residue" evidence="11">
    <location>
        <position position="526"/>
    </location>
</feature>
<dbReference type="GO" id="GO:0005634">
    <property type="term" value="C:nucleus"/>
    <property type="evidence" value="ECO:0007669"/>
    <property type="project" value="UniProtKB-SubCell"/>
</dbReference>